<evidence type="ECO:0000256" key="1">
    <source>
        <dbReference type="ARBA" id="ARBA00022691"/>
    </source>
</evidence>
<name>A0A2G8K928_STIJA</name>
<dbReference type="GO" id="GO:0042054">
    <property type="term" value="F:histone methyltransferase activity"/>
    <property type="evidence" value="ECO:0007669"/>
    <property type="project" value="TreeGrafter"/>
</dbReference>
<comment type="caution">
    <text evidence="3">The sequence shown here is derived from an EMBL/GenBank/DDBJ whole genome shotgun (WGS) entry which is preliminary data.</text>
</comment>
<dbReference type="STRING" id="307972.A0A2G8K928"/>
<dbReference type="GO" id="GO:0016274">
    <property type="term" value="F:protein-arginine N-methyltransferase activity"/>
    <property type="evidence" value="ECO:0007669"/>
    <property type="project" value="InterPro"/>
</dbReference>
<keyword evidence="1 2" id="KW-0949">S-adenosyl-L-methionine</keyword>
<gene>
    <name evidence="3" type="ORF">BSL78_18669</name>
</gene>
<dbReference type="PANTHER" id="PTHR11006">
    <property type="entry name" value="PROTEIN ARGININE N-METHYLTRANSFERASE"/>
    <property type="match status" value="1"/>
</dbReference>
<keyword evidence="4" id="KW-1185">Reference proteome</keyword>
<dbReference type="InterPro" id="IPR029063">
    <property type="entry name" value="SAM-dependent_MTases_sf"/>
</dbReference>
<reference evidence="3 4" key="1">
    <citation type="journal article" date="2017" name="PLoS Biol.">
        <title>The sea cucumber genome provides insights into morphological evolution and visceral regeneration.</title>
        <authorList>
            <person name="Zhang X."/>
            <person name="Sun L."/>
            <person name="Yuan J."/>
            <person name="Sun Y."/>
            <person name="Gao Y."/>
            <person name="Zhang L."/>
            <person name="Li S."/>
            <person name="Dai H."/>
            <person name="Hamel J.F."/>
            <person name="Liu C."/>
            <person name="Yu Y."/>
            <person name="Liu S."/>
            <person name="Lin W."/>
            <person name="Guo K."/>
            <person name="Jin S."/>
            <person name="Xu P."/>
            <person name="Storey K.B."/>
            <person name="Huan P."/>
            <person name="Zhang T."/>
            <person name="Zhou Y."/>
            <person name="Zhang J."/>
            <person name="Lin C."/>
            <person name="Li X."/>
            <person name="Xing L."/>
            <person name="Huo D."/>
            <person name="Sun M."/>
            <person name="Wang L."/>
            <person name="Mercier A."/>
            <person name="Li F."/>
            <person name="Yang H."/>
            <person name="Xiang J."/>
        </authorList>
    </citation>
    <scope>NUCLEOTIDE SEQUENCE [LARGE SCALE GENOMIC DNA]</scope>
    <source>
        <strain evidence="3">Shaxun</strain>
        <tissue evidence="3">Muscle</tissue>
    </source>
</reference>
<dbReference type="AlphaFoldDB" id="A0A2G8K928"/>
<evidence type="ECO:0008006" key="5">
    <source>
        <dbReference type="Google" id="ProtNLM"/>
    </source>
</evidence>
<dbReference type="Pfam" id="PF06325">
    <property type="entry name" value="PrmA"/>
    <property type="match status" value="1"/>
</dbReference>
<evidence type="ECO:0000313" key="4">
    <source>
        <dbReference type="Proteomes" id="UP000230750"/>
    </source>
</evidence>
<evidence type="ECO:0000313" key="3">
    <source>
        <dbReference type="EMBL" id="PIK44497.1"/>
    </source>
</evidence>
<organism evidence="3 4">
    <name type="scientific">Stichopus japonicus</name>
    <name type="common">Sea cucumber</name>
    <dbReference type="NCBI Taxonomy" id="307972"/>
    <lineage>
        <taxon>Eukaryota</taxon>
        <taxon>Metazoa</taxon>
        <taxon>Echinodermata</taxon>
        <taxon>Eleutherozoa</taxon>
        <taxon>Echinozoa</taxon>
        <taxon>Holothuroidea</taxon>
        <taxon>Aspidochirotacea</taxon>
        <taxon>Aspidochirotida</taxon>
        <taxon>Stichopodidae</taxon>
        <taxon>Apostichopus</taxon>
    </lineage>
</organism>
<dbReference type="InterPro" id="IPR025799">
    <property type="entry name" value="Arg_MeTrfase"/>
</dbReference>
<dbReference type="SUPFAM" id="SSF53335">
    <property type="entry name" value="S-adenosyl-L-methionine-dependent methyltransferases"/>
    <property type="match status" value="1"/>
</dbReference>
<dbReference type="CDD" id="cd02440">
    <property type="entry name" value="AdoMet_MTases"/>
    <property type="match status" value="1"/>
</dbReference>
<dbReference type="Gene3D" id="2.70.160.11">
    <property type="entry name" value="Hnrnp arginine n-methyltransferase1"/>
    <property type="match status" value="1"/>
</dbReference>
<protein>
    <recommendedName>
        <fullName evidence="5">Protein arginine N-methyltransferase 7</fullName>
    </recommendedName>
</protein>
<dbReference type="GO" id="GO:0032259">
    <property type="term" value="P:methylation"/>
    <property type="evidence" value="ECO:0007669"/>
    <property type="project" value="UniProtKB-KW"/>
</dbReference>
<keyword evidence="2" id="KW-0808">Transferase</keyword>
<dbReference type="EMBL" id="MRZV01000774">
    <property type="protein sequence ID" value="PIK44497.1"/>
    <property type="molecule type" value="Genomic_DNA"/>
</dbReference>
<proteinExistence type="predicted"/>
<dbReference type="Proteomes" id="UP000230750">
    <property type="component" value="Unassembled WGS sequence"/>
</dbReference>
<dbReference type="FunFam" id="3.40.50.150:FF:000071">
    <property type="entry name" value="Protein arginine N-methyltransferase 7"/>
    <property type="match status" value="1"/>
</dbReference>
<accession>A0A2G8K928</accession>
<dbReference type="PROSITE" id="PS51678">
    <property type="entry name" value="SAM_MT_PRMT"/>
    <property type="match status" value="1"/>
</dbReference>
<evidence type="ECO:0000256" key="2">
    <source>
        <dbReference type="PROSITE-ProRule" id="PRU01015"/>
    </source>
</evidence>
<dbReference type="OrthoDB" id="412876at2759"/>
<dbReference type="Gene3D" id="3.40.50.150">
    <property type="entry name" value="Vaccinia Virus protein VP39"/>
    <property type="match status" value="1"/>
</dbReference>
<keyword evidence="2" id="KW-0489">Methyltransferase</keyword>
<dbReference type="PANTHER" id="PTHR11006:SF4">
    <property type="entry name" value="PROTEIN ARGININE N-METHYLTRANSFERASE 7"/>
    <property type="match status" value="1"/>
</dbReference>
<sequence length="338" mass="37471">MFASHYRMLKVQYLLNSSRLSFFKVQQVSSIFTISSLAINSKAMATSSSAPLTGRVNPTTGKLEWVVEDENYDYVQEIARSSYTDMLHDKERNKKYLIGIQKAIASIKSRGKEAHVLDIGTGTGLLAMMSAQSGADTVVACEAFEPIGRAARQIVAKNGFKDQIKVIMKRSTELTVGPGGDLPRRANILPAEVFDTELVGRGAIPTYLHAHKHLLTEDCICVPHAATVYAQVIESTYLEQCHKLQPINVPDSDDIIPPSRMTRCEGAASVFDLQLSQLSPDLFKPITEPLRMLNFNFSKGDFKARGGNRVEAHSLRKEDVIVCLCGGNYRWTRLVKSF</sequence>